<reference evidence="2 3" key="1">
    <citation type="submission" date="2013-08" db="EMBL/GenBank/DDBJ databases">
        <authorList>
            <person name="Weinstock G."/>
            <person name="Sodergren E."/>
            <person name="Wylie T."/>
            <person name="Fulton L."/>
            <person name="Fulton R."/>
            <person name="Fronick C."/>
            <person name="O'Laughlin M."/>
            <person name="Godfrey J."/>
            <person name="Miner T."/>
            <person name="Herter B."/>
            <person name="Appelbaum E."/>
            <person name="Cordes M."/>
            <person name="Lek S."/>
            <person name="Wollam A."/>
            <person name="Pepin K.H."/>
            <person name="Palsikar V.B."/>
            <person name="Mitreva M."/>
            <person name="Wilson R.K."/>
        </authorList>
    </citation>
    <scope>NUCLEOTIDE SEQUENCE [LARGE SCALE GENOMIC DNA]</scope>
    <source>
        <strain evidence="2 3">F0041</strain>
    </source>
</reference>
<sequence length="145" mass="16916">MVFSLTMTDRRDFALPAPSESVARISTAMPFYLTGFALRQPRFPSCKFPFLSFFIFLSRSMTAQPFLYRVIIFLFAGRDGRILRYKGRSRRQSVKVRHAVFVTARWRLRSIFPSQTLPCLPCATFTGTVIFKSPTPKRKERYKKQ</sequence>
<dbReference type="EMBL" id="AWSV01000089">
    <property type="protein sequence ID" value="ERI85472.1"/>
    <property type="molecule type" value="Genomic_DNA"/>
</dbReference>
<evidence type="ECO:0000256" key="1">
    <source>
        <dbReference type="SAM" id="Phobius"/>
    </source>
</evidence>
<name>U2DUZ3_9BACE</name>
<proteinExistence type="predicted"/>
<organism evidence="2 3">
    <name type="scientific">Bacteroides pyogenes F0041</name>
    <dbReference type="NCBI Taxonomy" id="1321819"/>
    <lineage>
        <taxon>Bacteria</taxon>
        <taxon>Pseudomonadati</taxon>
        <taxon>Bacteroidota</taxon>
        <taxon>Bacteroidia</taxon>
        <taxon>Bacteroidales</taxon>
        <taxon>Bacteroidaceae</taxon>
        <taxon>Bacteroides</taxon>
    </lineage>
</organism>
<protein>
    <submittedName>
        <fullName evidence="2">Uncharacterized protein</fullName>
    </submittedName>
</protein>
<keyword evidence="1" id="KW-0812">Transmembrane</keyword>
<dbReference type="Proteomes" id="UP000016496">
    <property type="component" value="Unassembled WGS sequence"/>
</dbReference>
<keyword evidence="1" id="KW-0472">Membrane</keyword>
<evidence type="ECO:0000313" key="3">
    <source>
        <dbReference type="Proteomes" id="UP000016496"/>
    </source>
</evidence>
<keyword evidence="1" id="KW-1133">Transmembrane helix</keyword>
<dbReference type="AlphaFoldDB" id="U2DUZ3"/>
<evidence type="ECO:0000313" key="2">
    <source>
        <dbReference type="EMBL" id="ERI85472.1"/>
    </source>
</evidence>
<feature type="transmembrane region" description="Helical" evidence="1">
    <location>
        <begin position="50"/>
        <end position="76"/>
    </location>
</feature>
<dbReference type="HOGENOM" id="CLU_1783018_0_0_10"/>
<gene>
    <name evidence="2" type="ORF">HMPREF1981_01644</name>
</gene>
<accession>U2DUZ3</accession>
<comment type="caution">
    <text evidence="2">The sequence shown here is derived from an EMBL/GenBank/DDBJ whole genome shotgun (WGS) entry which is preliminary data.</text>
</comment>